<name>A0A2M8IWY0_9RHOB</name>
<organism evidence="1 2">
    <name type="scientific">Pseudooceanicola lipolyticus</name>
    <dbReference type="NCBI Taxonomy" id="2029104"/>
    <lineage>
        <taxon>Bacteria</taxon>
        <taxon>Pseudomonadati</taxon>
        <taxon>Pseudomonadota</taxon>
        <taxon>Alphaproteobacteria</taxon>
        <taxon>Rhodobacterales</taxon>
        <taxon>Paracoccaceae</taxon>
        <taxon>Pseudooceanicola</taxon>
    </lineage>
</organism>
<gene>
    <name evidence="1" type="ORF">CVM52_19280</name>
</gene>
<dbReference type="InterPro" id="IPR010995">
    <property type="entry name" value="DNA_repair_Rad51/TF_NusA_a-hlx"/>
</dbReference>
<dbReference type="SUPFAM" id="SSF47794">
    <property type="entry name" value="Rad51 N-terminal domain-like"/>
    <property type="match status" value="1"/>
</dbReference>
<keyword evidence="2" id="KW-1185">Reference proteome</keyword>
<dbReference type="Proteomes" id="UP000231553">
    <property type="component" value="Unassembled WGS sequence"/>
</dbReference>
<accession>A0A2M8IWY0</accession>
<dbReference type="Pfam" id="PF14520">
    <property type="entry name" value="HHH_5"/>
    <property type="match status" value="1"/>
</dbReference>
<dbReference type="Gene3D" id="1.10.150.20">
    <property type="entry name" value="5' to 3' exonuclease, C-terminal subdomain"/>
    <property type="match status" value="1"/>
</dbReference>
<sequence>MTATTEVNGVGVALAALLKSHGFDSAEAIAAATPEELSVVPRIGALRAPVLIAAAREIVAANGVAPLARPAPVTPPAPAPA</sequence>
<evidence type="ECO:0000313" key="2">
    <source>
        <dbReference type="Proteomes" id="UP000231553"/>
    </source>
</evidence>
<dbReference type="EMBL" id="PGTB01000120">
    <property type="protein sequence ID" value="PJE35014.1"/>
    <property type="molecule type" value="Genomic_DNA"/>
</dbReference>
<proteinExistence type="predicted"/>
<feature type="non-terminal residue" evidence="1">
    <location>
        <position position="81"/>
    </location>
</feature>
<comment type="caution">
    <text evidence="1">The sequence shown here is derived from an EMBL/GenBank/DDBJ whole genome shotgun (WGS) entry which is preliminary data.</text>
</comment>
<dbReference type="RefSeq" id="WP_240621007.1">
    <property type="nucleotide sequence ID" value="NZ_PGTB01000120.1"/>
</dbReference>
<dbReference type="GO" id="GO:0000166">
    <property type="term" value="F:nucleotide binding"/>
    <property type="evidence" value="ECO:0007669"/>
    <property type="project" value="InterPro"/>
</dbReference>
<dbReference type="AlphaFoldDB" id="A0A2M8IWY0"/>
<reference evidence="1 2" key="1">
    <citation type="journal article" date="2018" name="Int. J. Syst. Evol. Microbiol.">
        <title>Pseudooceanicola lipolyticus sp. nov., a marine alphaproteobacterium, reclassification of Oceanicola flagellatus as Pseudooceanicola flagellatus comb. nov. and emended description of the genus Pseudooceanicola.</title>
        <authorList>
            <person name="Huang M.-M."/>
            <person name="Guo L.-L."/>
            <person name="Wu Y.-H."/>
            <person name="Lai Q.-L."/>
            <person name="Shao Z.-Z."/>
            <person name="Wang C.-S."/>
            <person name="Wu M."/>
            <person name="Xu X.-W."/>
        </authorList>
    </citation>
    <scope>NUCLEOTIDE SEQUENCE [LARGE SCALE GENOMIC DNA]</scope>
    <source>
        <strain evidence="1 2">157</strain>
    </source>
</reference>
<evidence type="ECO:0000313" key="1">
    <source>
        <dbReference type="EMBL" id="PJE35014.1"/>
    </source>
</evidence>
<protein>
    <submittedName>
        <fullName evidence="1">Helix-hairpin-helix domain-containing protein</fullName>
    </submittedName>
</protein>